<dbReference type="EMBL" id="JACVVK020000688">
    <property type="protein sequence ID" value="KAK7455931.1"/>
    <property type="molecule type" value="Genomic_DNA"/>
</dbReference>
<keyword evidence="1" id="KW-0472">Membrane</keyword>
<keyword evidence="3" id="KW-1185">Reference proteome</keyword>
<evidence type="ECO:0000256" key="1">
    <source>
        <dbReference type="SAM" id="Phobius"/>
    </source>
</evidence>
<keyword evidence="1" id="KW-1133">Transmembrane helix</keyword>
<dbReference type="AlphaFoldDB" id="A0ABD0J319"/>
<dbReference type="Proteomes" id="UP001519460">
    <property type="component" value="Unassembled WGS sequence"/>
</dbReference>
<feature type="transmembrane region" description="Helical" evidence="1">
    <location>
        <begin position="22"/>
        <end position="45"/>
    </location>
</feature>
<comment type="caution">
    <text evidence="2">The sequence shown here is derived from an EMBL/GenBank/DDBJ whole genome shotgun (WGS) entry which is preliminary data.</text>
</comment>
<evidence type="ECO:0000313" key="2">
    <source>
        <dbReference type="EMBL" id="KAK7455931.1"/>
    </source>
</evidence>
<name>A0ABD0J319_9CAEN</name>
<sequence length="99" mass="10834">MRSNLGSGGRRTDFVSGNDSSFLPAVFLDSIAILLITFLLPACFLRITIMQRIALAFSSVESRATGCHVRQADWSGGDMRRKRRDPSGGSVLCFEAPPR</sequence>
<protein>
    <submittedName>
        <fullName evidence="2">Uncharacterized protein</fullName>
    </submittedName>
</protein>
<gene>
    <name evidence="2" type="ORF">BaRGS_00039421</name>
</gene>
<evidence type="ECO:0000313" key="3">
    <source>
        <dbReference type="Proteomes" id="UP001519460"/>
    </source>
</evidence>
<proteinExistence type="predicted"/>
<keyword evidence="1" id="KW-0812">Transmembrane</keyword>
<organism evidence="2 3">
    <name type="scientific">Batillaria attramentaria</name>
    <dbReference type="NCBI Taxonomy" id="370345"/>
    <lineage>
        <taxon>Eukaryota</taxon>
        <taxon>Metazoa</taxon>
        <taxon>Spiralia</taxon>
        <taxon>Lophotrochozoa</taxon>
        <taxon>Mollusca</taxon>
        <taxon>Gastropoda</taxon>
        <taxon>Caenogastropoda</taxon>
        <taxon>Sorbeoconcha</taxon>
        <taxon>Cerithioidea</taxon>
        <taxon>Batillariidae</taxon>
        <taxon>Batillaria</taxon>
    </lineage>
</organism>
<reference evidence="2 3" key="1">
    <citation type="journal article" date="2023" name="Sci. Data">
        <title>Genome assembly of the Korean intertidal mud-creeper Batillaria attramentaria.</title>
        <authorList>
            <person name="Patra A.K."/>
            <person name="Ho P.T."/>
            <person name="Jun S."/>
            <person name="Lee S.J."/>
            <person name="Kim Y."/>
            <person name="Won Y.J."/>
        </authorList>
    </citation>
    <scope>NUCLEOTIDE SEQUENCE [LARGE SCALE GENOMIC DNA]</scope>
    <source>
        <strain evidence="2">Wonlab-2016</strain>
    </source>
</reference>
<accession>A0ABD0J319</accession>